<proteinExistence type="predicted"/>
<accession>A0A833PG82</accession>
<gene>
    <name evidence="1" type="ORF">GAK29_01772</name>
</gene>
<sequence length="190" mass="22171">MNSFDIKASIFENFSEFHLSKSFTLAESDFYDTFAKSFSDYSKNDLYEELSKYYNEDVAHFITSNISENQYVEPFENWSEIPLWYYNAFSFGGIINLNTNNLVYYLSGFMNVMISNNIDSNPSSSISRWYDILDLETYYINELSNVLNRNQLKTIALFLCFDVETKDIDLSPPVAGDDSAFAKFWYPYIA</sequence>
<dbReference type="Proteomes" id="UP000490535">
    <property type="component" value="Unassembled WGS sequence"/>
</dbReference>
<comment type="caution">
    <text evidence="1">The sequence shown here is derived from an EMBL/GenBank/DDBJ whole genome shotgun (WGS) entry which is preliminary data.</text>
</comment>
<dbReference type="EMBL" id="WNDP01000035">
    <property type="protein sequence ID" value="KAF1025708.1"/>
    <property type="molecule type" value="Genomic_DNA"/>
</dbReference>
<dbReference type="AlphaFoldDB" id="A0A833PG82"/>
<name>A0A833PG82_ACIBZ</name>
<evidence type="ECO:0000313" key="2">
    <source>
        <dbReference type="Proteomes" id="UP000490535"/>
    </source>
</evidence>
<evidence type="ECO:0000313" key="1">
    <source>
        <dbReference type="EMBL" id="KAF1025708.1"/>
    </source>
</evidence>
<protein>
    <submittedName>
        <fullName evidence="1">Uncharacterized protein</fullName>
    </submittedName>
</protein>
<reference evidence="2" key="1">
    <citation type="journal article" date="2020" name="MBio">
        <title>Horizontal gene transfer to a defensive symbiont with a reduced genome amongst a multipartite beetle microbiome.</title>
        <authorList>
            <person name="Waterworth S.C."/>
            <person name="Florez L.V."/>
            <person name="Rees E.R."/>
            <person name="Hertweck C."/>
            <person name="Kaltenpoth M."/>
            <person name="Kwan J.C."/>
        </authorList>
    </citation>
    <scope>NUCLEOTIDE SEQUENCE [LARGE SCALE GENOMIC DNA]</scope>
</reference>
<organism evidence="1 2">
    <name type="scientific">Acinetobacter bereziniae</name>
    <name type="common">Acinetobacter genomosp. 10</name>
    <dbReference type="NCBI Taxonomy" id="106648"/>
    <lineage>
        <taxon>Bacteria</taxon>
        <taxon>Pseudomonadati</taxon>
        <taxon>Pseudomonadota</taxon>
        <taxon>Gammaproteobacteria</taxon>
        <taxon>Moraxellales</taxon>
        <taxon>Moraxellaceae</taxon>
        <taxon>Acinetobacter</taxon>
    </lineage>
</organism>